<feature type="compositionally biased region" description="Polar residues" evidence="1">
    <location>
        <begin position="17"/>
        <end position="30"/>
    </location>
</feature>
<evidence type="ECO:0000313" key="3">
    <source>
        <dbReference type="Proteomes" id="UP000800235"/>
    </source>
</evidence>
<feature type="region of interest" description="Disordered" evidence="1">
    <location>
        <begin position="512"/>
        <end position="537"/>
    </location>
</feature>
<keyword evidence="3" id="KW-1185">Reference proteome</keyword>
<gene>
    <name evidence="2" type="ORF">EJ08DRAFT_207091</name>
</gene>
<feature type="compositionally biased region" description="Basic residues" evidence="1">
    <location>
        <begin position="513"/>
        <end position="527"/>
    </location>
</feature>
<dbReference type="EMBL" id="MU007035">
    <property type="protein sequence ID" value="KAF2430997.1"/>
    <property type="molecule type" value="Genomic_DNA"/>
</dbReference>
<name>A0A9P4NST9_9PEZI</name>
<organism evidence="2 3">
    <name type="scientific">Tothia fuscella</name>
    <dbReference type="NCBI Taxonomy" id="1048955"/>
    <lineage>
        <taxon>Eukaryota</taxon>
        <taxon>Fungi</taxon>
        <taxon>Dikarya</taxon>
        <taxon>Ascomycota</taxon>
        <taxon>Pezizomycotina</taxon>
        <taxon>Dothideomycetes</taxon>
        <taxon>Pleosporomycetidae</taxon>
        <taxon>Venturiales</taxon>
        <taxon>Cylindrosympodiaceae</taxon>
        <taxon>Tothia</taxon>
    </lineage>
</organism>
<evidence type="ECO:0000313" key="2">
    <source>
        <dbReference type="EMBL" id="KAF2430997.1"/>
    </source>
</evidence>
<feature type="compositionally biased region" description="Polar residues" evidence="1">
    <location>
        <begin position="336"/>
        <end position="353"/>
    </location>
</feature>
<feature type="compositionally biased region" description="Acidic residues" evidence="1">
    <location>
        <begin position="570"/>
        <end position="599"/>
    </location>
</feature>
<comment type="caution">
    <text evidence="2">The sequence shown here is derived from an EMBL/GenBank/DDBJ whole genome shotgun (WGS) entry which is preliminary data.</text>
</comment>
<dbReference type="OrthoDB" id="4174342at2759"/>
<feature type="compositionally biased region" description="Polar residues" evidence="1">
    <location>
        <begin position="293"/>
        <end position="302"/>
    </location>
</feature>
<proteinExistence type="predicted"/>
<dbReference type="Proteomes" id="UP000800235">
    <property type="component" value="Unassembled WGS sequence"/>
</dbReference>
<feature type="compositionally biased region" description="Low complexity" evidence="1">
    <location>
        <begin position="416"/>
        <end position="426"/>
    </location>
</feature>
<feature type="compositionally biased region" description="Basic residues" evidence="1">
    <location>
        <begin position="606"/>
        <end position="629"/>
    </location>
</feature>
<sequence length="659" mass="70966">MATTTAGAYNWGPSSPPTRHSSIPDQTSPVYSDRPIKPLPRRRLRDRLSAEHAEALASSTPQAPNTSPIFGYPYAHSDRPEHRPLRAGSSSDNPSCDCGHDHPSEEGVSEEDDEEERQRTMQFAPESLQITRRDGDYYGNGKAALRTDWDSKPAPPGSTASSGDGYESFENTNNKKKRKIPQSVTSSNGGHGHGHSNSSNLSADMANMGISQQQQQRDGEFGDGSEEGDNASSPHTAYNSYAHQSQTSSPSGGSNSPNSARTRPGRSGRGSLDRRPLGASTNGLNAARGHGKSSVSPKTAPQYSGEAGIISTAIANAAQQQQRSTTPPNGAGSVSLLHQASASKSPPQKTDFTFTPDGGENRPVWPGQQPGMPPGPMYSNQPPPPGANPNRRGGVPQGTQTSPNTNGAGQMPHPNQQGQQPPTQAGAPPPKQKKPRRPGRVYLLAARQRRLQQEYQNYHHPPRREDLWICEFCEYETIFGGPPTALIRQYEIKDRKIRKELAERRRLLEKAKMKGRKGKKGSNKNKGHAGQTNSGISANMAQQLADRQAEQMMKYGGVGGGQDGMQGDDGPGEDEEGEYYEDEEYDYDDDEMPPLEEAELPPLGPQHHHHHHGQRHNHSQGHGHTHHNHGGGGGGQLPNTTAGAAVGGEYEGGDGLGVR</sequence>
<protein>
    <submittedName>
        <fullName evidence="2">Uncharacterized protein</fullName>
    </submittedName>
</protein>
<dbReference type="AlphaFoldDB" id="A0A9P4NST9"/>
<reference evidence="2" key="1">
    <citation type="journal article" date="2020" name="Stud. Mycol.">
        <title>101 Dothideomycetes genomes: a test case for predicting lifestyles and emergence of pathogens.</title>
        <authorList>
            <person name="Haridas S."/>
            <person name="Albert R."/>
            <person name="Binder M."/>
            <person name="Bloem J."/>
            <person name="Labutti K."/>
            <person name="Salamov A."/>
            <person name="Andreopoulos B."/>
            <person name="Baker S."/>
            <person name="Barry K."/>
            <person name="Bills G."/>
            <person name="Bluhm B."/>
            <person name="Cannon C."/>
            <person name="Castanera R."/>
            <person name="Culley D."/>
            <person name="Daum C."/>
            <person name="Ezra D."/>
            <person name="Gonzalez J."/>
            <person name="Henrissat B."/>
            <person name="Kuo A."/>
            <person name="Liang C."/>
            <person name="Lipzen A."/>
            <person name="Lutzoni F."/>
            <person name="Magnuson J."/>
            <person name="Mondo S."/>
            <person name="Nolan M."/>
            <person name="Ohm R."/>
            <person name="Pangilinan J."/>
            <person name="Park H.-J."/>
            <person name="Ramirez L."/>
            <person name="Alfaro M."/>
            <person name="Sun H."/>
            <person name="Tritt A."/>
            <person name="Yoshinaga Y."/>
            <person name="Zwiers L.-H."/>
            <person name="Turgeon B."/>
            <person name="Goodwin S."/>
            <person name="Spatafora J."/>
            <person name="Crous P."/>
            <person name="Grigoriev I."/>
        </authorList>
    </citation>
    <scope>NUCLEOTIDE SEQUENCE</scope>
    <source>
        <strain evidence="2">CBS 130266</strain>
    </source>
</reference>
<feature type="compositionally biased region" description="Pro residues" evidence="1">
    <location>
        <begin position="371"/>
        <end position="387"/>
    </location>
</feature>
<feature type="region of interest" description="Disordered" evidence="1">
    <location>
        <begin position="554"/>
        <end position="659"/>
    </location>
</feature>
<feature type="compositionally biased region" description="Low complexity" evidence="1">
    <location>
        <begin position="248"/>
        <end position="259"/>
    </location>
</feature>
<feature type="compositionally biased region" description="Gly residues" evidence="1">
    <location>
        <begin position="645"/>
        <end position="659"/>
    </location>
</feature>
<feature type="compositionally biased region" description="Polar residues" evidence="1">
    <location>
        <begin position="230"/>
        <end position="247"/>
    </location>
</feature>
<feature type="region of interest" description="Disordered" evidence="1">
    <location>
        <begin position="1"/>
        <end position="441"/>
    </location>
</feature>
<feature type="compositionally biased region" description="Polar residues" evidence="1">
    <location>
        <begin position="397"/>
        <end position="408"/>
    </location>
</feature>
<evidence type="ECO:0000256" key="1">
    <source>
        <dbReference type="SAM" id="MobiDB-lite"/>
    </source>
</evidence>
<feature type="compositionally biased region" description="Gly residues" evidence="1">
    <location>
        <begin position="556"/>
        <end position="569"/>
    </location>
</feature>
<feature type="compositionally biased region" description="Polar residues" evidence="1">
    <location>
        <begin position="313"/>
        <end position="328"/>
    </location>
</feature>
<accession>A0A9P4NST9</accession>